<organism evidence="1 2">
    <name type="scientific">Salmonella enterica</name>
    <name type="common">Salmonella choleraesuis</name>
    <dbReference type="NCBI Taxonomy" id="28901"/>
    <lineage>
        <taxon>Bacteria</taxon>
        <taxon>Pseudomonadati</taxon>
        <taxon>Pseudomonadota</taxon>
        <taxon>Gammaproteobacteria</taxon>
        <taxon>Enterobacterales</taxon>
        <taxon>Enterobacteriaceae</taxon>
        <taxon>Salmonella</taxon>
    </lineage>
</organism>
<dbReference type="Proteomes" id="UP000254597">
    <property type="component" value="Unassembled WGS sequence"/>
</dbReference>
<dbReference type="AlphaFoldDB" id="A0A379QSR6"/>
<gene>
    <name evidence="1" type="ORF">NCTC10252_04729</name>
</gene>
<dbReference type="Gene3D" id="3.40.50.10320">
    <property type="entry name" value="LmbE-like"/>
    <property type="match status" value="1"/>
</dbReference>
<dbReference type="InterPro" id="IPR024078">
    <property type="entry name" value="LmbE-like_dom_sf"/>
</dbReference>
<protein>
    <recommendedName>
        <fullName evidence="3">PIG-L family deacetylase</fullName>
    </recommendedName>
</protein>
<evidence type="ECO:0008006" key="3">
    <source>
        <dbReference type="Google" id="ProtNLM"/>
    </source>
</evidence>
<dbReference type="EMBL" id="UGWP01000004">
    <property type="protein sequence ID" value="SUF59351.1"/>
    <property type="molecule type" value="Genomic_DNA"/>
</dbReference>
<sequence length="292" mass="33103">MNTVKADSFPMVAGDNLILFVPHHDDTILGCGHFIIEAQARGVLTTVTRSFVCCSRTNFFANYQEGLLSEEQIQQVTQARIEEDTFGSNDLFNGSYNWMQGIMGEWDAPIRGYSGPVTAGGGSWGNFSTFRQQEIDMYNRLISQCMWMLAQENTTILCLIANGSHVDHFNVREAMLHAAYLMGDNAKAQLVFTEDEPYTSDNPDDRDTEYNKLNARAGGKVAMYQLDCRYGESGKTLMHEIFNAHYRTQWTQDYEDDLLKNVNFRYYVLDKAAYKTLTKDNSCTESYCTLAG</sequence>
<name>A0A379QSR6_SALER</name>
<reference evidence="1 2" key="1">
    <citation type="submission" date="2018-06" db="EMBL/GenBank/DDBJ databases">
        <authorList>
            <consortium name="Pathogen Informatics"/>
            <person name="Doyle S."/>
        </authorList>
    </citation>
    <scope>NUCLEOTIDE SEQUENCE [LARGE SCALE GENOMIC DNA]</scope>
    <source>
        <strain evidence="1 2">NCTC10252</strain>
    </source>
</reference>
<evidence type="ECO:0000313" key="2">
    <source>
        <dbReference type="Proteomes" id="UP000254597"/>
    </source>
</evidence>
<evidence type="ECO:0000313" key="1">
    <source>
        <dbReference type="EMBL" id="SUF59351.1"/>
    </source>
</evidence>
<dbReference type="SUPFAM" id="SSF102588">
    <property type="entry name" value="LmbE-like"/>
    <property type="match status" value="1"/>
</dbReference>
<accession>A0A379QSR6</accession>
<proteinExistence type="predicted"/>